<keyword evidence="7" id="KW-0175">Coiled coil</keyword>
<feature type="domain" description="CSC1/OSCA1-like N-terminal transmembrane" evidence="11">
    <location>
        <begin position="38"/>
        <end position="192"/>
    </location>
</feature>
<dbReference type="GO" id="GO:0005227">
    <property type="term" value="F:calcium-activated cation channel activity"/>
    <property type="evidence" value="ECO:0007669"/>
    <property type="project" value="InterPro"/>
</dbReference>
<accession>A0A8H7BB54</accession>
<feature type="transmembrane region" description="Helical" evidence="9">
    <location>
        <begin position="38"/>
        <end position="59"/>
    </location>
</feature>
<evidence type="ECO:0000313" key="13">
    <source>
        <dbReference type="EMBL" id="KAF7681065.1"/>
    </source>
</evidence>
<dbReference type="Proteomes" id="UP000596902">
    <property type="component" value="Unassembled WGS sequence"/>
</dbReference>
<dbReference type="InterPro" id="IPR032880">
    <property type="entry name" value="CSC1/OSCA1-like_N"/>
</dbReference>
<keyword evidence="4 9" id="KW-0812">Transmembrane</keyword>
<dbReference type="PANTHER" id="PTHR13018:SF149">
    <property type="entry name" value="DOMAIN PROTEIN, PUTATIVE (AFU_ORTHOLOGUE AFUA_3G11660)-RELATED"/>
    <property type="match status" value="1"/>
</dbReference>
<keyword evidence="5 9" id="KW-1133">Transmembrane helix</keyword>
<evidence type="ECO:0000256" key="4">
    <source>
        <dbReference type="ARBA" id="ARBA00022692"/>
    </source>
</evidence>
<feature type="transmembrane region" description="Helical" evidence="9">
    <location>
        <begin position="123"/>
        <end position="141"/>
    </location>
</feature>
<evidence type="ECO:0000256" key="6">
    <source>
        <dbReference type="ARBA" id="ARBA00023136"/>
    </source>
</evidence>
<evidence type="ECO:0000313" key="14">
    <source>
        <dbReference type="Proteomes" id="UP000596902"/>
    </source>
</evidence>
<dbReference type="InterPro" id="IPR003864">
    <property type="entry name" value="CSC1/OSCA1-like_7TM"/>
</dbReference>
<organism evidence="13 14">
    <name type="scientific">Alternaria burnsii</name>
    <dbReference type="NCBI Taxonomy" id="1187904"/>
    <lineage>
        <taxon>Eukaryota</taxon>
        <taxon>Fungi</taxon>
        <taxon>Dikarya</taxon>
        <taxon>Ascomycota</taxon>
        <taxon>Pezizomycotina</taxon>
        <taxon>Dothideomycetes</taxon>
        <taxon>Pleosporomycetidae</taxon>
        <taxon>Pleosporales</taxon>
        <taxon>Pleosporineae</taxon>
        <taxon>Pleosporaceae</taxon>
        <taxon>Alternaria</taxon>
        <taxon>Alternaria sect. Alternaria</taxon>
    </lineage>
</organism>
<sequence length="986" mass="111428">MASPLPNTLLRRDLSIEQKFEQLMSDNPLGASVSQDSVLIAIGTSFGITAAIFVLFLLLRPFNTIVYAPRLRHTDEKHRPPPLDKSLFAWYHPVFKTNEPEYVEKIGLDATIFLRFARMCRNMFVVLAIVACAIIVPVNVIKSVEFQKNFDGDMSSKAIFLMTPRDLFGQVFWAFVVLAYIIDIIVCGFLWWMYRAVHRLRRQYLEHPDYQNSLYARTLMITDIGRSFRSDQGIVEVTDSLKTTPEVPRASVGRNVKDIPDLIEAHEEAVIELEKILAKYLKNPNKLPAERPLCTPSKKDPEYTDRTQKVDAIDYLTARIKRLETQIKEVRETIDKRDALSYGFASYETIDSAHMVAFAARSKHVKGTTVRLAPKPKDIIWKNLTLDPKTRRWRRIVNNFWITLLTLLYFIPNALIAVFLSKLSNLGFVWPEFQVELGKHSDFWAVVQGLAAPALTSLFYYFLPIIFRRLSIKAGDLTKTSRERHVTAQLYAFFVFNNLFVFSLFSAVFGMVVMIINLAAEQHVPFMDILRQIAFFDTTMRTLCEVSPFWVTWLVQRNLGAAIDLAQAVNLAWGSFSRKFLNPTPRELISRTAPPPFDYASYYNYFLFYSTVALCFAPLQPITLVIVAIYFTLDSWMKKYLLMYVFCTKNESGGAFWRVLFNRMLVGTFLSNCIVALLVVARGYEHKWKMLAAMAPLPLGLIAFKFYCKNTFDHSLKYYTQGTTRAKGTEAPTPIDKESRRRDRVAVRFGHPALYQKLTVPMVHEKSKHLLAEIYRGRLDGDIGDSAAFSDIYMKRMSKEHPGKMATSTTAAATAPAPFEFVSESNMDFENYKNRPEFSDEHGGEGSVYGGSTVGGGGGGGGRPDSPAGSSHWGRGGSERGRPSSQDSQRTFNNGEDPGVLYPQGYHQTPSALREYSPSPSLDLRGVDSRDASPYYEMGNNNDQGRLVSGAAPMGSSGGGGRGHRGQEQYTPYSPSRDGARDYFAR</sequence>
<feature type="transmembrane region" description="Helical" evidence="9">
    <location>
        <begin position="490"/>
        <end position="520"/>
    </location>
</feature>
<feature type="compositionally biased region" description="Gly residues" evidence="8">
    <location>
        <begin position="845"/>
        <end position="863"/>
    </location>
</feature>
<reference evidence="13" key="1">
    <citation type="submission" date="2020-01" db="EMBL/GenBank/DDBJ databases">
        <authorList>
            <person name="Feng Z.H.Z."/>
        </authorList>
    </citation>
    <scope>NUCLEOTIDE SEQUENCE</scope>
    <source>
        <strain evidence="13">CBS107.38</strain>
    </source>
</reference>
<keyword evidence="6 9" id="KW-0472">Membrane</keyword>
<dbReference type="Pfam" id="PF13967">
    <property type="entry name" value="RSN1_TM"/>
    <property type="match status" value="1"/>
</dbReference>
<feature type="transmembrane region" description="Helical" evidence="9">
    <location>
        <begin position="400"/>
        <end position="423"/>
    </location>
</feature>
<keyword evidence="3" id="KW-0813">Transport</keyword>
<feature type="region of interest" description="Disordered" evidence="8">
    <location>
        <begin position="832"/>
        <end position="986"/>
    </location>
</feature>
<dbReference type="Pfam" id="PF14703">
    <property type="entry name" value="PHM7_cyt"/>
    <property type="match status" value="1"/>
</dbReference>
<dbReference type="RefSeq" id="XP_038790944.1">
    <property type="nucleotide sequence ID" value="XM_038925088.1"/>
</dbReference>
<comment type="similarity">
    <text evidence="2">Belongs to the CSC1 (TC 1.A.17) family.</text>
</comment>
<feature type="domain" description="CSC1/OSCA1-like 7TM region" evidence="10">
    <location>
        <begin position="394"/>
        <end position="678"/>
    </location>
</feature>
<evidence type="ECO:0000259" key="12">
    <source>
        <dbReference type="Pfam" id="PF14703"/>
    </source>
</evidence>
<feature type="transmembrane region" description="Helical" evidence="9">
    <location>
        <begin position="606"/>
        <end position="633"/>
    </location>
</feature>
<dbReference type="InterPro" id="IPR027815">
    <property type="entry name" value="CSC1/OSCA1-like_cyt"/>
</dbReference>
<evidence type="ECO:0000256" key="9">
    <source>
        <dbReference type="SAM" id="Phobius"/>
    </source>
</evidence>
<dbReference type="GO" id="GO:0005886">
    <property type="term" value="C:plasma membrane"/>
    <property type="evidence" value="ECO:0007669"/>
    <property type="project" value="TreeGrafter"/>
</dbReference>
<dbReference type="AlphaFoldDB" id="A0A8H7BB54"/>
<dbReference type="PANTHER" id="PTHR13018">
    <property type="entry name" value="PROBABLE MEMBRANE PROTEIN DUF221-RELATED"/>
    <property type="match status" value="1"/>
</dbReference>
<feature type="transmembrane region" description="Helical" evidence="9">
    <location>
        <begin position="664"/>
        <end position="684"/>
    </location>
</feature>
<feature type="compositionally biased region" description="Basic and acidic residues" evidence="8">
    <location>
        <begin position="832"/>
        <end position="844"/>
    </location>
</feature>
<dbReference type="EMBL" id="JAAABM010000001">
    <property type="protein sequence ID" value="KAF7681065.1"/>
    <property type="molecule type" value="Genomic_DNA"/>
</dbReference>
<evidence type="ECO:0000259" key="10">
    <source>
        <dbReference type="Pfam" id="PF02714"/>
    </source>
</evidence>
<protein>
    <submittedName>
        <fullName evidence="13">Duf-domain-containing protein</fullName>
    </submittedName>
</protein>
<feature type="coiled-coil region" evidence="7">
    <location>
        <begin position="313"/>
        <end position="340"/>
    </location>
</feature>
<comment type="caution">
    <text evidence="13">The sequence shown here is derived from an EMBL/GenBank/DDBJ whole genome shotgun (WGS) entry which is preliminary data.</text>
</comment>
<evidence type="ECO:0000256" key="1">
    <source>
        <dbReference type="ARBA" id="ARBA00004141"/>
    </source>
</evidence>
<dbReference type="Pfam" id="PF02714">
    <property type="entry name" value="RSN1_7TM"/>
    <property type="match status" value="1"/>
</dbReference>
<evidence type="ECO:0000256" key="5">
    <source>
        <dbReference type="ARBA" id="ARBA00022989"/>
    </source>
</evidence>
<proteinExistence type="inferred from homology"/>
<evidence type="ECO:0000256" key="2">
    <source>
        <dbReference type="ARBA" id="ARBA00007779"/>
    </source>
</evidence>
<evidence type="ECO:0000256" key="8">
    <source>
        <dbReference type="SAM" id="MobiDB-lite"/>
    </source>
</evidence>
<keyword evidence="14" id="KW-1185">Reference proteome</keyword>
<feature type="transmembrane region" description="Helical" evidence="9">
    <location>
        <begin position="443"/>
        <end position="463"/>
    </location>
</feature>
<dbReference type="GeneID" id="62198266"/>
<comment type="subcellular location">
    <subcellularLocation>
        <location evidence="1">Membrane</location>
        <topology evidence="1">Multi-pass membrane protein</topology>
    </subcellularLocation>
</comment>
<feature type="transmembrane region" description="Helical" evidence="9">
    <location>
        <begin position="690"/>
        <end position="708"/>
    </location>
</feature>
<name>A0A8H7BB54_9PLEO</name>
<evidence type="ECO:0000256" key="3">
    <source>
        <dbReference type="ARBA" id="ARBA00022448"/>
    </source>
</evidence>
<evidence type="ECO:0000256" key="7">
    <source>
        <dbReference type="SAM" id="Coils"/>
    </source>
</evidence>
<dbReference type="InterPro" id="IPR045122">
    <property type="entry name" value="Csc1-like"/>
</dbReference>
<feature type="domain" description="CSC1/OSCA1-like cytosolic" evidence="12">
    <location>
        <begin position="216"/>
        <end position="383"/>
    </location>
</feature>
<gene>
    <name evidence="13" type="ORF">GT037_000041</name>
</gene>
<feature type="transmembrane region" description="Helical" evidence="9">
    <location>
        <begin position="171"/>
        <end position="194"/>
    </location>
</feature>
<reference evidence="13" key="2">
    <citation type="submission" date="2020-08" db="EMBL/GenBank/DDBJ databases">
        <title>Draft Genome Sequence of Cumin Blight Pathogen Alternaria burnsii.</title>
        <authorList>
            <person name="Feng Z."/>
        </authorList>
    </citation>
    <scope>NUCLEOTIDE SEQUENCE</scope>
    <source>
        <strain evidence="13">CBS107.38</strain>
    </source>
</reference>
<evidence type="ECO:0000259" key="11">
    <source>
        <dbReference type="Pfam" id="PF13967"/>
    </source>
</evidence>